<keyword evidence="2" id="KW-1185">Reference proteome</keyword>
<gene>
    <name evidence="1" type="ORF">PITG_16085</name>
</gene>
<dbReference type="EMBL" id="DS028158">
    <property type="protein sequence ID" value="EEY64659.1"/>
    <property type="molecule type" value="Genomic_DNA"/>
</dbReference>
<evidence type="ECO:0000313" key="2">
    <source>
        <dbReference type="Proteomes" id="UP000006643"/>
    </source>
</evidence>
<dbReference type="InParanoid" id="D0NSU7"/>
<dbReference type="Proteomes" id="UP000006643">
    <property type="component" value="Unassembled WGS sequence"/>
</dbReference>
<reference evidence="2" key="1">
    <citation type="journal article" date="2009" name="Nature">
        <title>Genome sequence and analysis of the Irish potato famine pathogen Phytophthora infestans.</title>
        <authorList>
            <consortium name="The Broad Institute Genome Sequencing Platform"/>
            <person name="Haas B.J."/>
            <person name="Kamoun S."/>
            <person name="Zody M.C."/>
            <person name="Jiang R.H."/>
            <person name="Handsaker R.E."/>
            <person name="Cano L.M."/>
            <person name="Grabherr M."/>
            <person name="Kodira C.D."/>
            <person name="Raffaele S."/>
            <person name="Torto-Alalibo T."/>
            <person name="Bozkurt T.O."/>
            <person name="Ah-Fong A.M."/>
            <person name="Alvarado L."/>
            <person name="Anderson V.L."/>
            <person name="Armstrong M.R."/>
            <person name="Avrova A."/>
            <person name="Baxter L."/>
            <person name="Beynon J."/>
            <person name="Boevink P.C."/>
            <person name="Bollmann S.R."/>
            <person name="Bos J.I."/>
            <person name="Bulone V."/>
            <person name="Cai G."/>
            <person name="Cakir C."/>
            <person name="Carrington J.C."/>
            <person name="Chawner M."/>
            <person name="Conti L."/>
            <person name="Costanzo S."/>
            <person name="Ewan R."/>
            <person name="Fahlgren N."/>
            <person name="Fischbach M.A."/>
            <person name="Fugelstad J."/>
            <person name="Gilroy E.M."/>
            <person name="Gnerre S."/>
            <person name="Green P.J."/>
            <person name="Grenville-Briggs L.J."/>
            <person name="Griffith J."/>
            <person name="Grunwald N.J."/>
            <person name="Horn K."/>
            <person name="Horner N.R."/>
            <person name="Hu C.H."/>
            <person name="Huitema E."/>
            <person name="Jeong D.H."/>
            <person name="Jones A.M."/>
            <person name="Jones J.D."/>
            <person name="Jones R.W."/>
            <person name="Karlsson E.K."/>
            <person name="Kunjeti S.G."/>
            <person name="Lamour K."/>
            <person name="Liu Z."/>
            <person name="Ma L."/>
            <person name="Maclean D."/>
            <person name="Chibucos M.C."/>
            <person name="McDonald H."/>
            <person name="McWalters J."/>
            <person name="Meijer H.J."/>
            <person name="Morgan W."/>
            <person name="Morris P.F."/>
            <person name="Munro C.A."/>
            <person name="O'Neill K."/>
            <person name="Ospina-Giraldo M."/>
            <person name="Pinzon A."/>
            <person name="Pritchard L."/>
            <person name="Ramsahoye B."/>
            <person name="Ren Q."/>
            <person name="Restrepo S."/>
            <person name="Roy S."/>
            <person name="Sadanandom A."/>
            <person name="Savidor A."/>
            <person name="Schornack S."/>
            <person name="Schwartz D.C."/>
            <person name="Schumann U.D."/>
            <person name="Schwessinger B."/>
            <person name="Seyer L."/>
            <person name="Sharpe T."/>
            <person name="Silvar C."/>
            <person name="Song J."/>
            <person name="Studholme D.J."/>
            <person name="Sykes S."/>
            <person name="Thines M."/>
            <person name="van de Vondervoort P.J."/>
            <person name="Phuntumart V."/>
            <person name="Wawra S."/>
            <person name="Weide R."/>
            <person name="Win J."/>
            <person name="Young C."/>
            <person name="Zhou S."/>
            <person name="Fry W."/>
            <person name="Meyers B.C."/>
            <person name="van West P."/>
            <person name="Ristaino J."/>
            <person name="Govers F."/>
            <person name="Birch P.R."/>
            <person name="Whisson S.C."/>
            <person name="Judelson H.S."/>
            <person name="Nusbaum C."/>
        </authorList>
    </citation>
    <scope>NUCLEOTIDE SEQUENCE [LARGE SCALE GENOMIC DNA]</scope>
    <source>
        <strain evidence="2">T30-4</strain>
    </source>
</reference>
<dbReference type="VEuPathDB" id="FungiDB:PITG_16085"/>
<dbReference type="OMA" id="WIHYFAF"/>
<organism evidence="1 2">
    <name type="scientific">Phytophthora infestans (strain T30-4)</name>
    <name type="common">Potato late blight agent</name>
    <dbReference type="NCBI Taxonomy" id="403677"/>
    <lineage>
        <taxon>Eukaryota</taxon>
        <taxon>Sar</taxon>
        <taxon>Stramenopiles</taxon>
        <taxon>Oomycota</taxon>
        <taxon>Peronosporomycetes</taxon>
        <taxon>Peronosporales</taxon>
        <taxon>Peronosporaceae</taxon>
        <taxon>Phytophthora</taxon>
    </lineage>
</organism>
<dbReference type="HOGENOM" id="CLU_081722_0_0_1"/>
<dbReference type="eggNOG" id="ENOG502R5SR">
    <property type="taxonomic scope" value="Eukaryota"/>
</dbReference>
<dbReference type="OrthoDB" id="115201at2759"/>
<dbReference type="KEGG" id="pif:PITG_16085"/>
<evidence type="ECO:0000313" key="1">
    <source>
        <dbReference type="EMBL" id="EEY64659.1"/>
    </source>
</evidence>
<accession>D0NSU7</accession>
<protein>
    <submittedName>
        <fullName evidence="1">Uncharacterized protein</fullName>
    </submittedName>
</protein>
<dbReference type="RefSeq" id="XP_002897859.1">
    <property type="nucleotide sequence ID" value="XM_002897813.1"/>
</dbReference>
<name>D0NSU7_PHYIT</name>
<proteinExistence type="predicted"/>
<sequence length="232" mass="26996">MHRSVRFSEFVTYRVFWINKKAKSRKGYLRSWEPRKQLREDGFTKHLHLIDRWKRSNLKDLESFCEGSDEDKKLIGASATGRCMFEALKVAASLAGRPDIVTDADIDVFAAETLAKYNVDIDRGTTWKVFLVFLRKLRDDGRDFIFRAIERDNFAPCGYVGQSLLGKHDLLDGIYLVAAYNHQFVGHCFVLTVNGDHRVVYDKGKQLAVDDEQMNWIHYFAFIRPFIAFKKE</sequence>
<dbReference type="AlphaFoldDB" id="D0NSU7"/>
<dbReference type="GeneID" id="9475245"/>